<organism evidence="2 3">
    <name type="scientific">Diploptera punctata</name>
    <name type="common">Pacific beetle cockroach</name>
    <dbReference type="NCBI Taxonomy" id="6984"/>
    <lineage>
        <taxon>Eukaryota</taxon>
        <taxon>Metazoa</taxon>
        <taxon>Ecdysozoa</taxon>
        <taxon>Arthropoda</taxon>
        <taxon>Hexapoda</taxon>
        <taxon>Insecta</taxon>
        <taxon>Pterygota</taxon>
        <taxon>Neoptera</taxon>
        <taxon>Polyneoptera</taxon>
        <taxon>Dictyoptera</taxon>
        <taxon>Blattodea</taxon>
        <taxon>Blaberoidea</taxon>
        <taxon>Blaberidae</taxon>
        <taxon>Diplopterinae</taxon>
        <taxon>Diploptera</taxon>
    </lineage>
</organism>
<protein>
    <submittedName>
        <fullName evidence="2">Uncharacterized protein</fullName>
    </submittedName>
</protein>
<name>A0AAD8ADD8_DIPPU</name>
<dbReference type="Proteomes" id="UP001233999">
    <property type="component" value="Unassembled WGS sequence"/>
</dbReference>
<proteinExistence type="predicted"/>
<dbReference type="AlphaFoldDB" id="A0AAD8ADD8"/>
<evidence type="ECO:0000313" key="3">
    <source>
        <dbReference type="Proteomes" id="UP001233999"/>
    </source>
</evidence>
<dbReference type="EMBL" id="JASPKZ010001977">
    <property type="protein sequence ID" value="KAJ9596640.1"/>
    <property type="molecule type" value="Genomic_DNA"/>
</dbReference>
<feature type="transmembrane region" description="Helical" evidence="1">
    <location>
        <begin position="165"/>
        <end position="190"/>
    </location>
</feature>
<dbReference type="PANTHER" id="PTHR36694:SF11">
    <property type="entry name" value="LP21121P-RELATED"/>
    <property type="match status" value="1"/>
</dbReference>
<evidence type="ECO:0000313" key="2">
    <source>
        <dbReference type="EMBL" id="KAJ9596640.1"/>
    </source>
</evidence>
<reference evidence="2" key="1">
    <citation type="journal article" date="2023" name="IScience">
        <title>Live-bearing cockroach genome reveals convergent evolutionary mechanisms linked to viviparity in insects and beyond.</title>
        <authorList>
            <person name="Fouks B."/>
            <person name="Harrison M.C."/>
            <person name="Mikhailova A.A."/>
            <person name="Marchal E."/>
            <person name="English S."/>
            <person name="Carruthers M."/>
            <person name="Jennings E.C."/>
            <person name="Chiamaka E.L."/>
            <person name="Frigard R.A."/>
            <person name="Pippel M."/>
            <person name="Attardo G.M."/>
            <person name="Benoit J.B."/>
            <person name="Bornberg-Bauer E."/>
            <person name="Tobe S.S."/>
        </authorList>
    </citation>
    <scope>NUCLEOTIDE SEQUENCE</scope>
    <source>
        <strain evidence="2">Stay&amp;Tobe</strain>
    </source>
</reference>
<accession>A0AAD8ADD8</accession>
<feature type="transmembrane region" description="Helical" evidence="1">
    <location>
        <begin position="28"/>
        <end position="48"/>
    </location>
</feature>
<keyword evidence="1" id="KW-1133">Transmembrane helix</keyword>
<keyword evidence="1" id="KW-0812">Transmembrane</keyword>
<gene>
    <name evidence="2" type="ORF">L9F63_012337</name>
</gene>
<feature type="transmembrane region" description="Helical" evidence="1">
    <location>
        <begin position="140"/>
        <end position="159"/>
    </location>
</feature>
<keyword evidence="1" id="KW-0472">Membrane</keyword>
<comment type="caution">
    <text evidence="2">The sequence shown here is derived from an EMBL/GenBank/DDBJ whole genome shotgun (WGS) entry which is preliminary data.</text>
</comment>
<dbReference type="PANTHER" id="PTHR36694">
    <property type="entry name" value="PASIFLORA 1, ISOFORM A-RELATED"/>
    <property type="match status" value="1"/>
</dbReference>
<keyword evidence="3" id="KW-1185">Reference proteome</keyword>
<reference evidence="2" key="2">
    <citation type="submission" date="2023-05" db="EMBL/GenBank/DDBJ databases">
        <authorList>
            <person name="Fouks B."/>
        </authorList>
    </citation>
    <scope>NUCLEOTIDE SEQUENCE</scope>
    <source>
        <strain evidence="2">Stay&amp;Tobe</strain>
        <tissue evidence="2">Testes</tissue>
    </source>
</reference>
<evidence type="ECO:0000256" key="1">
    <source>
        <dbReference type="SAM" id="Phobius"/>
    </source>
</evidence>
<feature type="transmembrane region" description="Helical" evidence="1">
    <location>
        <begin position="105"/>
        <end position="128"/>
    </location>
</feature>
<sequence length="218" mass="24540">MPLQVPYVPVFTRSCCCSLRTGSLVLGWLAMIISVFKIIAMIIFFVGVQEFVMSDEDGYGVRGPVALSGLWTPPEPSRELLPNSLEALRKSASDVMEVRLARNQLEITLCVGSLLLIIEAIFVIMMLYGIHNRKPAPMQPYLLSTLYYLVTVLFAGPITSFVTNISIGFVSSAIIVLIFFVFLLLWSILYSHYRELVEQKNDNVGYKKFDNEIVIEKC</sequence>